<accession>A0A7W5YSF6</accession>
<protein>
    <submittedName>
        <fullName evidence="2">Uncharacterized protein</fullName>
    </submittedName>
</protein>
<keyword evidence="3" id="KW-1185">Reference proteome</keyword>
<feature type="transmembrane region" description="Helical" evidence="1">
    <location>
        <begin position="36"/>
        <end position="60"/>
    </location>
</feature>
<evidence type="ECO:0000256" key="1">
    <source>
        <dbReference type="SAM" id="Phobius"/>
    </source>
</evidence>
<dbReference type="EMBL" id="JACIBV010000001">
    <property type="protein sequence ID" value="MBB3732277.1"/>
    <property type="molecule type" value="Genomic_DNA"/>
</dbReference>
<gene>
    <name evidence="2" type="ORF">FHR33_008137</name>
</gene>
<keyword evidence="1" id="KW-0472">Membrane</keyword>
<keyword evidence="1" id="KW-1133">Transmembrane helix</keyword>
<name>A0A7W5YSF6_9ACTN</name>
<dbReference type="GeneID" id="95394323"/>
<keyword evidence="1" id="KW-0812">Transmembrane</keyword>
<evidence type="ECO:0000313" key="2">
    <source>
        <dbReference type="EMBL" id="MBB3732277.1"/>
    </source>
</evidence>
<sequence>MTVTRGSTRKRRRTPPPDWNLPILTDWGLKPAQQRLLVIIASVAAVLIAAVTLTAVVSALGTDAPDPDLRGASPVIGDLRPEKFEGWPSPKVFEPIADRAKDGKPFTEKELFAHRTLVGQRKLTLKLTEKTIDTDCASALWGDKLVRQVSEAGCTQAARAGYTSADGRYQAQFTLLNLSDSKVAGELVESLKSLHRGGWVRPVTAFPPEAYTEGGAYALGHYVALVWLSRTDGAEPGAGDDFSNLALAVRAAEKPLYKRVVALTGTS</sequence>
<evidence type="ECO:0000313" key="3">
    <source>
        <dbReference type="Proteomes" id="UP000579945"/>
    </source>
</evidence>
<dbReference type="RefSeq" id="WP_183659164.1">
    <property type="nucleotide sequence ID" value="NZ_BAAAXX010000036.1"/>
</dbReference>
<reference evidence="2 3" key="1">
    <citation type="submission" date="2020-08" db="EMBL/GenBank/DDBJ databases">
        <title>Sequencing the genomes of 1000 actinobacteria strains.</title>
        <authorList>
            <person name="Klenk H.-P."/>
        </authorList>
    </citation>
    <scope>NUCLEOTIDE SEQUENCE [LARGE SCALE GENOMIC DNA]</scope>
    <source>
        <strain evidence="2 3">DSM 44320</strain>
    </source>
</reference>
<comment type="caution">
    <text evidence="2">The sequence shown here is derived from an EMBL/GenBank/DDBJ whole genome shotgun (WGS) entry which is preliminary data.</text>
</comment>
<proteinExistence type="predicted"/>
<organism evidence="2 3">
    <name type="scientific">Nonomuraea dietziae</name>
    <dbReference type="NCBI Taxonomy" id="65515"/>
    <lineage>
        <taxon>Bacteria</taxon>
        <taxon>Bacillati</taxon>
        <taxon>Actinomycetota</taxon>
        <taxon>Actinomycetes</taxon>
        <taxon>Streptosporangiales</taxon>
        <taxon>Streptosporangiaceae</taxon>
        <taxon>Nonomuraea</taxon>
    </lineage>
</organism>
<dbReference type="AlphaFoldDB" id="A0A7W5YSF6"/>
<dbReference type="Proteomes" id="UP000579945">
    <property type="component" value="Unassembled WGS sequence"/>
</dbReference>